<dbReference type="EMBL" id="FMXQ01000002">
    <property type="protein sequence ID" value="SDB11210.1"/>
    <property type="molecule type" value="Genomic_DNA"/>
</dbReference>
<evidence type="ECO:0000256" key="1">
    <source>
        <dbReference type="ARBA" id="ARBA00001913"/>
    </source>
</evidence>
<reference evidence="7 8" key="1">
    <citation type="submission" date="2016-10" db="EMBL/GenBank/DDBJ databases">
        <authorList>
            <person name="de Groot N.N."/>
        </authorList>
    </citation>
    <scope>NUCLEOTIDE SEQUENCE [LARGE SCALE GENOMIC DNA]</scope>
    <source>
        <strain evidence="7 8">ATCC 35022</strain>
    </source>
</reference>
<dbReference type="InterPro" id="IPR011049">
    <property type="entry name" value="Serralysin-like_metalloprot_C"/>
</dbReference>
<keyword evidence="3" id="KW-0964">Secreted</keyword>
<dbReference type="Proteomes" id="UP000199071">
    <property type="component" value="Unassembled WGS sequence"/>
</dbReference>
<dbReference type="PANTHER" id="PTHR38340">
    <property type="entry name" value="S-LAYER PROTEIN"/>
    <property type="match status" value="1"/>
</dbReference>
<dbReference type="InterPro" id="IPR006626">
    <property type="entry name" value="PbH1"/>
</dbReference>
<dbReference type="PROSITE" id="PS00330">
    <property type="entry name" value="HEMOLYSIN_CALCIUM"/>
    <property type="match status" value="5"/>
</dbReference>
<dbReference type="STRING" id="665467.SAMN02982931_00807"/>
<proteinExistence type="predicted"/>
<comment type="subcellular location">
    <subcellularLocation>
        <location evidence="2">Secreted</location>
    </subcellularLocation>
</comment>
<protein>
    <submittedName>
        <fullName evidence="7">Hemolysin-type calcium-binding repeat-containing protein</fullName>
    </submittedName>
</protein>
<accession>A0A1G6AS65</accession>
<dbReference type="InterPro" id="IPR013858">
    <property type="entry name" value="Peptidase_M10B_C"/>
</dbReference>
<feature type="region of interest" description="Disordered" evidence="5">
    <location>
        <begin position="1210"/>
        <end position="1234"/>
    </location>
</feature>
<evidence type="ECO:0000256" key="5">
    <source>
        <dbReference type="SAM" id="MobiDB-lite"/>
    </source>
</evidence>
<dbReference type="SMART" id="SM00710">
    <property type="entry name" value="PbH1"/>
    <property type="match status" value="13"/>
</dbReference>
<keyword evidence="4" id="KW-0677">Repeat</keyword>
<organism evidence="7 8">
    <name type="scientific">Bauldia litoralis</name>
    <dbReference type="NCBI Taxonomy" id="665467"/>
    <lineage>
        <taxon>Bacteria</taxon>
        <taxon>Pseudomonadati</taxon>
        <taxon>Pseudomonadota</taxon>
        <taxon>Alphaproteobacteria</taxon>
        <taxon>Hyphomicrobiales</taxon>
        <taxon>Kaistiaceae</taxon>
        <taxon>Bauldia</taxon>
    </lineage>
</organism>
<evidence type="ECO:0000313" key="7">
    <source>
        <dbReference type="EMBL" id="SDB11210.1"/>
    </source>
</evidence>
<dbReference type="InterPro" id="IPR018511">
    <property type="entry name" value="Hemolysin-typ_Ca-bd_CS"/>
</dbReference>
<dbReference type="Pfam" id="PF08548">
    <property type="entry name" value="Peptidase_M10_C"/>
    <property type="match status" value="1"/>
</dbReference>
<dbReference type="Pfam" id="PF00353">
    <property type="entry name" value="HemolysinCabind"/>
    <property type="match status" value="7"/>
</dbReference>
<evidence type="ECO:0000256" key="2">
    <source>
        <dbReference type="ARBA" id="ARBA00004613"/>
    </source>
</evidence>
<dbReference type="Gene3D" id="2.160.20.10">
    <property type="entry name" value="Single-stranded right-handed beta-helix, Pectin lyase-like"/>
    <property type="match status" value="2"/>
</dbReference>
<comment type="cofactor">
    <cofactor evidence="1">
        <name>Ca(2+)</name>
        <dbReference type="ChEBI" id="CHEBI:29108"/>
    </cofactor>
</comment>
<feature type="compositionally biased region" description="Basic and acidic residues" evidence="5">
    <location>
        <begin position="1052"/>
        <end position="1064"/>
    </location>
</feature>
<dbReference type="SUPFAM" id="SSF51126">
    <property type="entry name" value="Pectin lyase-like"/>
    <property type="match status" value="2"/>
</dbReference>
<feature type="region of interest" description="Disordered" evidence="5">
    <location>
        <begin position="1048"/>
        <end position="1068"/>
    </location>
</feature>
<dbReference type="Gene3D" id="2.150.10.10">
    <property type="entry name" value="Serralysin-like metalloprotease, C-terminal"/>
    <property type="match status" value="4"/>
</dbReference>
<dbReference type="SUPFAM" id="SSF51120">
    <property type="entry name" value="beta-Roll"/>
    <property type="match status" value="4"/>
</dbReference>
<keyword evidence="8" id="KW-1185">Reference proteome</keyword>
<dbReference type="RefSeq" id="WP_175478287.1">
    <property type="nucleotide sequence ID" value="NZ_FMXQ01000002.1"/>
</dbReference>
<dbReference type="GO" id="GO:0005509">
    <property type="term" value="F:calcium ion binding"/>
    <property type="evidence" value="ECO:0007669"/>
    <property type="project" value="InterPro"/>
</dbReference>
<evidence type="ECO:0000259" key="6">
    <source>
        <dbReference type="Pfam" id="PF08548"/>
    </source>
</evidence>
<dbReference type="InterPro" id="IPR012334">
    <property type="entry name" value="Pectin_lyas_fold"/>
</dbReference>
<name>A0A1G6AS65_9HYPH</name>
<dbReference type="InterPro" id="IPR050557">
    <property type="entry name" value="RTX_toxin/Mannuronan_C5-epim"/>
</dbReference>
<evidence type="ECO:0000313" key="8">
    <source>
        <dbReference type="Proteomes" id="UP000199071"/>
    </source>
</evidence>
<dbReference type="PRINTS" id="PR00313">
    <property type="entry name" value="CABNDNGRPT"/>
</dbReference>
<gene>
    <name evidence="7" type="ORF">SAMN02982931_00807</name>
</gene>
<evidence type="ECO:0000256" key="3">
    <source>
        <dbReference type="ARBA" id="ARBA00022525"/>
    </source>
</evidence>
<feature type="non-terminal residue" evidence="7">
    <location>
        <position position="1"/>
    </location>
</feature>
<sequence>GSSTFIVRDGMSIQDAIDAASAGDTILIGAGVYNESINVNKDGLTIAAIGNEVVEINGIFSESNPTFTSGTLTDWLKAAPAHAGGNVAITVNADDVTIQNIKVTDALWGIELGNGSDGTTLTNVDLESNVVGIYKQGTSAITDLTMTGGSVSDGFLGINFDMAIGGGTADGVLIDGTEFSNLMRKGIYVETLSNAQITNVTMTDVGQYGGTTWNGSLGAGGNGINLNVKYGDYSNIEIDNFTMTDVGASDRDGLDAASHGNGGAIVIEARDDGGYAGNPATLTNVTIHDGTIGGHLSTGVHVGEPAKDNAGPAVTVTNVAIGPDVEHSADHGDIANETLSTVAVVGTAQADSYMASGDSDGAFDIDGAGGNDTLGGGSADDLIDGGLGDDELYGGAGNDTLIATQGSDLAHGGDDMDVAVIHDNGGAPINIGDFDFSGFDATNGIDGDTIVVGGRTVTLTEVELIKVANTGSSTFIVRDGMSIQEAIDAAAAGDTIHIGAGTFAENLVIDKELTIIGAGEATVIQGTLKTDNGIGGSVADFMKVAELGNLGSGIGVSVAADNVTLQNLKIDSFATGINLGTVDNVVLDGVVIEDTNVGVRKGNAAEVNGFEMTGGEIRDSFIGMYLSKENDNHRDITDVLIDGTSFSDLTFKGIYAETLSDALITNISMNNVGEFGRGVDLGGAFTGFWGNGIDLNLKWDKEASSDTTDDDAPYSNIVIENFTFTDVGSSDKDGAAAAHLAGGAIVIKARDDGGYSDEAASFLGSVIVRNGTIDGTSTGIRAGEPGKSNAGPQVTVTNVTITDAVQNALHGDIDNVTQSIMTVTGDAAANSIIAHAAATGVFHINGGAGNDTIIGGSAGDTLSGGADNDTMRGGGGNDILNGDGGNDTMFGQAGTDTLFGGVGNDTLYGGDDADTLNGGAGNDALDGGAGADALNGGAGTDTARYGVTLAKADVTFVGGNWVVSNAGIGGNDTLNGVEIVSHSGGRFLLVGGTGFADATTAAGFATNPGDVLLYAVPPAKTNVNQGTSTQNLVIDLTEEDTPVEIETGTGDDNVKTGDGDDTVKTGDGNDVVETGDGNDTIIGGSGNGDDVYDGGLLNDTAVYSSATSSITVDLRGMNRSDTAVSGADGAGSGPDTVGALLVNAGKSATTSVGLASGEDIGTDALLNIENAVAGSGKDLLIGNSVANMLDGAGGKDKIKAGGGDDELIGGAGKDTLKGQAGDDTLSGGNGRDKLKGGSGDDAFVFDSKLKSNKKAMDKILDFSTGDDQVHLDGAVFKKLDVGDLHKSDFKAGGKKAKADDHDLYYHRKSGVLYYDKNGNKKGGDVAIAKLDKNLDLSHDDFLVI</sequence>
<dbReference type="PANTHER" id="PTHR38340:SF1">
    <property type="entry name" value="S-LAYER PROTEIN"/>
    <property type="match status" value="1"/>
</dbReference>
<dbReference type="GO" id="GO:0005615">
    <property type="term" value="C:extracellular space"/>
    <property type="evidence" value="ECO:0007669"/>
    <property type="project" value="InterPro"/>
</dbReference>
<dbReference type="InterPro" id="IPR011050">
    <property type="entry name" value="Pectin_lyase_fold/virulence"/>
</dbReference>
<dbReference type="InterPro" id="IPR001343">
    <property type="entry name" value="Hemolysn_Ca-bd"/>
</dbReference>
<feature type="domain" description="Peptidase M10 serralysin C-terminal" evidence="6">
    <location>
        <begin position="1166"/>
        <end position="1277"/>
    </location>
</feature>
<evidence type="ECO:0000256" key="4">
    <source>
        <dbReference type="ARBA" id="ARBA00022737"/>
    </source>
</evidence>